<dbReference type="AlphaFoldDB" id="A0AA36HFB6"/>
<dbReference type="InterPro" id="IPR015655">
    <property type="entry name" value="PP2C"/>
</dbReference>
<dbReference type="EMBL" id="CATQJL010000326">
    <property type="protein sequence ID" value="CAJ0609568.1"/>
    <property type="molecule type" value="Genomic_DNA"/>
</dbReference>
<sequence>MEPDGNENDLDVVEDFAENFAECKNSGIGSSLGARYSRNKKLPEHTALDWSVHIEENEIQMYGIFCGFNGGADVARFVMNRMVYEIFKGEHPITKTMSVEEVKGALHDKFQKVDVSYLQTREDDLTKRFFLMEDPEKNEIKNSQISALNAKIRKGTTAFVVLRLDRHLYVLNCGTSFGLAVRSDRSIVRLNPRVHDNEDRGEYERLEKLNIDPGTVFRPTRALGDYFRRDLYEELEEFANAKGSPVISDPDVYDHEIDESWKYLILLSDGVLQNLKDCGVEDFTAEVAERLKVQTNVRSTAQALVDEFSRKHYSAYCRSGDQGSNRCEEMTVIFVQLWDTNKLVDMSCGSFTDSLDATNSLLTGPLAPYTLNYYLLIAMDLLAIHYFRRIFFTSLLYMVLIPSCVCVYGDDPSVQELDMFEWSSGIRVAYCVDAPLPDLLSPFRRTFSKVATKYCHNITACNLKEQLVFGPEHIMFVEGFPRREYGAIHIKFYVVFPHNTVAASKQPRPLLPRAVLSDIISKHLKEISDRLGWSIISYEKYPRFDSMTEFMNIAIIPIVIFSVPLMIFLAYWTSSLRPNMSSEAWLVTGATGGKNAALRRTMEIIAEQNAEIDRQNRMELTKHAVITGGHEGITSSGQMLLNVARSSLTSTMGPQVPQPSDSRSSPPPPSSPKIVVIPSSSDSETSRNPPMSVSSPRGSIATIQVPAPQLLSVRSPRKHSRRQSSVEDVKQARRSRNIRSHSQAKPWKAGSLMLGGFARRNVE</sequence>
<dbReference type="Gene3D" id="3.60.40.10">
    <property type="entry name" value="PPM-type phosphatase domain"/>
    <property type="match status" value="1"/>
</dbReference>
<proteinExistence type="predicted"/>
<gene>
    <name evidence="4" type="ORF">CYNAS_LOCUS21551</name>
</gene>
<keyword evidence="2" id="KW-0472">Membrane</keyword>
<dbReference type="Pfam" id="PF26284">
    <property type="entry name" value="DUF8077"/>
    <property type="match status" value="1"/>
</dbReference>
<feature type="compositionally biased region" description="Low complexity" evidence="1">
    <location>
        <begin position="672"/>
        <end position="683"/>
    </location>
</feature>
<protein>
    <recommendedName>
        <fullName evidence="3">PPM-type phosphatase domain-containing protein</fullName>
    </recommendedName>
</protein>
<evidence type="ECO:0000256" key="2">
    <source>
        <dbReference type="SAM" id="Phobius"/>
    </source>
</evidence>
<dbReference type="InterPro" id="IPR001932">
    <property type="entry name" value="PPM-type_phosphatase-like_dom"/>
</dbReference>
<dbReference type="SMART" id="SM00332">
    <property type="entry name" value="PP2Cc"/>
    <property type="match status" value="1"/>
</dbReference>
<dbReference type="InterPro" id="IPR036457">
    <property type="entry name" value="PPM-type-like_dom_sf"/>
</dbReference>
<dbReference type="InterPro" id="IPR058390">
    <property type="entry name" value="DUF8077"/>
</dbReference>
<organism evidence="4 5">
    <name type="scientific">Cylicocyclus nassatus</name>
    <name type="common">Nematode worm</name>
    <dbReference type="NCBI Taxonomy" id="53992"/>
    <lineage>
        <taxon>Eukaryota</taxon>
        <taxon>Metazoa</taxon>
        <taxon>Ecdysozoa</taxon>
        <taxon>Nematoda</taxon>
        <taxon>Chromadorea</taxon>
        <taxon>Rhabditida</taxon>
        <taxon>Rhabditina</taxon>
        <taxon>Rhabditomorpha</taxon>
        <taxon>Strongyloidea</taxon>
        <taxon>Strongylidae</taxon>
        <taxon>Cylicocyclus</taxon>
    </lineage>
</organism>
<dbReference type="Pfam" id="PF00481">
    <property type="entry name" value="PP2C"/>
    <property type="match status" value="1"/>
</dbReference>
<feature type="domain" description="PPM-type phosphatase" evidence="3">
    <location>
        <begin position="31"/>
        <end position="337"/>
    </location>
</feature>
<feature type="region of interest" description="Disordered" evidence="1">
    <location>
        <begin position="649"/>
        <end position="747"/>
    </location>
</feature>
<dbReference type="PANTHER" id="PTHR47992">
    <property type="entry name" value="PROTEIN PHOSPHATASE"/>
    <property type="match status" value="1"/>
</dbReference>
<reference evidence="4" key="1">
    <citation type="submission" date="2023-07" db="EMBL/GenBank/DDBJ databases">
        <authorList>
            <consortium name="CYATHOMIX"/>
        </authorList>
    </citation>
    <scope>NUCLEOTIDE SEQUENCE</scope>
    <source>
        <strain evidence="4">N/A</strain>
    </source>
</reference>
<dbReference type="GO" id="GO:0004722">
    <property type="term" value="F:protein serine/threonine phosphatase activity"/>
    <property type="evidence" value="ECO:0007669"/>
    <property type="project" value="InterPro"/>
</dbReference>
<evidence type="ECO:0000256" key="1">
    <source>
        <dbReference type="SAM" id="MobiDB-lite"/>
    </source>
</evidence>
<dbReference type="Proteomes" id="UP001176961">
    <property type="component" value="Unassembled WGS sequence"/>
</dbReference>
<dbReference type="CDD" id="cd00143">
    <property type="entry name" value="PP2Cc"/>
    <property type="match status" value="1"/>
</dbReference>
<keyword evidence="2" id="KW-0812">Transmembrane</keyword>
<evidence type="ECO:0000313" key="5">
    <source>
        <dbReference type="Proteomes" id="UP001176961"/>
    </source>
</evidence>
<keyword evidence="5" id="KW-1185">Reference proteome</keyword>
<comment type="caution">
    <text evidence="4">The sequence shown here is derived from an EMBL/GenBank/DDBJ whole genome shotgun (WGS) entry which is preliminary data.</text>
</comment>
<dbReference type="PROSITE" id="PS51746">
    <property type="entry name" value="PPM_2"/>
    <property type="match status" value="1"/>
</dbReference>
<feature type="compositionally biased region" description="Low complexity" evidence="1">
    <location>
        <begin position="654"/>
        <end position="664"/>
    </location>
</feature>
<accession>A0AA36HFB6</accession>
<feature type="compositionally biased region" description="Polar residues" evidence="1">
    <location>
        <begin position="686"/>
        <end position="697"/>
    </location>
</feature>
<evidence type="ECO:0000259" key="3">
    <source>
        <dbReference type="PROSITE" id="PS51746"/>
    </source>
</evidence>
<evidence type="ECO:0000313" key="4">
    <source>
        <dbReference type="EMBL" id="CAJ0609568.1"/>
    </source>
</evidence>
<name>A0AA36HFB6_CYLNA</name>
<dbReference type="SUPFAM" id="SSF81606">
    <property type="entry name" value="PP2C-like"/>
    <property type="match status" value="1"/>
</dbReference>
<feature type="transmembrane region" description="Helical" evidence="2">
    <location>
        <begin position="550"/>
        <end position="572"/>
    </location>
</feature>
<keyword evidence="2" id="KW-1133">Transmembrane helix</keyword>